<evidence type="ECO:0000256" key="3">
    <source>
        <dbReference type="ARBA" id="ARBA00022670"/>
    </source>
</evidence>
<accession>A0ABY0HI14</accession>
<keyword evidence="3" id="KW-0645">Protease</keyword>
<dbReference type="EMBL" id="QJNS01000043">
    <property type="protein sequence ID" value="RYO91270.1"/>
    <property type="molecule type" value="Genomic_DNA"/>
</dbReference>
<keyword evidence="9" id="KW-1185">Reference proteome</keyword>
<dbReference type="PANTHER" id="PTHR13367:SF34">
    <property type="match status" value="1"/>
</dbReference>
<organism evidence="8 9">
    <name type="scientific">Monosporascus cannonballus</name>
    <dbReference type="NCBI Taxonomy" id="155416"/>
    <lineage>
        <taxon>Eukaryota</taxon>
        <taxon>Fungi</taxon>
        <taxon>Dikarya</taxon>
        <taxon>Ascomycota</taxon>
        <taxon>Pezizomycotina</taxon>
        <taxon>Sordariomycetes</taxon>
        <taxon>Xylariomycetidae</taxon>
        <taxon>Xylariales</taxon>
        <taxon>Xylariales incertae sedis</taxon>
        <taxon>Monosporascus</taxon>
    </lineage>
</organism>
<evidence type="ECO:0000256" key="4">
    <source>
        <dbReference type="ARBA" id="ARBA00022786"/>
    </source>
</evidence>
<evidence type="ECO:0000256" key="6">
    <source>
        <dbReference type="ARBA" id="ARBA00022807"/>
    </source>
</evidence>
<reference evidence="8 9" key="1">
    <citation type="submission" date="2018-06" db="EMBL/GenBank/DDBJ databases">
        <title>Complete Genomes of Monosporascus.</title>
        <authorList>
            <person name="Robinson A.J."/>
            <person name="Natvig D.O."/>
        </authorList>
    </citation>
    <scope>NUCLEOTIDE SEQUENCE [LARGE SCALE GENOMIC DNA]</scope>
    <source>
        <strain evidence="8 9">CBS 609.92</strain>
    </source>
</reference>
<protein>
    <recommendedName>
        <fullName evidence="2">ubiquitinyl hydrolase 1</fullName>
        <ecNumber evidence="2">3.4.19.12</ecNumber>
    </recommendedName>
</protein>
<evidence type="ECO:0000256" key="1">
    <source>
        <dbReference type="ARBA" id="ARBA00000707"/>
    </source>
</evidence>
<gene>
    <name evidence="8" type="ORF">DL762_002256</name>
</gene>
<feature type="region of interest" description="Disordered" evidence="7">
    <location>
        <begin position="165"/>
        <end position="189"/>
    </location>
</feature>
<keyword evidence="4" id="KW-0833">Ubl conjugation pathway</keyword>
<evidence type="ECO:0000256" key="2">
    <source>
        <dbReference type="ARBA" id="ARBA00012759"/>
    </source>
</evidence>
<dbReference type="Proteomes" id="UP000294003">
    <property type="component" value="Unassembled WGS sequence"/>
</dbReference>
<keyword evidence="6" id="KW-0788">Thiol protease</keyword>
<evidence type="ECO:0000313" key="9">
    <source>
        <dbReference type="Proteomes" id="UP000294003"/>
    </source>
</evidence>
<feature type="compositionally biased region" description="Basic and acidic residues" evidence="7">
    <location>
        <begin position="170"/>
        <end position="183"/>
    </location>
</feature>
<comment type="catalytic activity">
    <reaction evidence="1">
        <text>Thiol-dependent hydrolysis of ester, thioester, amide, peptide and isopeptide bonds formed by the C-terminal Gly of ubiquitin (a 76-residue protein attached to proteins as an intracellular targeting signal).</text>
        <dbReference type="EC" id="3.4.19.12"/>
    </reaction>
</comment>
<name>A0ABY0HI14_9PEZI</name>
<sequence>MLDIYLSTMSCMRMRKLGRGQSVTFFIPQEIQERIRNCASLDTNAPLTVTDVLLWSISETWTDTEKSIPLWAMQGFRHQRQEVIWNNKIAHGSELTLESRDLQGYFEDEAMSLEERYHPSHQTTGHVFSSLAADKELAQRKEQVDRIRATCERYQIASFSSATLSEEQERELAPEMEQERQTERPNLMEPKQHTIHRDVLLHDCSPILWNLDKIY</sequence>
<dbReference type="EC" id="3.4.19.12" evidence="2"/>
<evidence type="ECO:0000313" key="8">
    <source>
        <dbReference type="EMBL" id="RYO91270.1"/>
    </source>
</evidence>
<proteinExistence type="predicted"/>
<dbReference type="PANTHER" id="PTHR13367">
    <property type="entry name" value="UBIQUITIN THIOESTERASE"/>
    <property type="match status" value="1"/>
</dbReference>
<keyword evidence="5" id="KW-0378">Hydrolase</keyword>
<evidence type="ECO:0000256" key="7">
    <source>
        <dbReference type="SAM" id="MobiDB-lite"/>
    </source>
</evidence>
<comment type="caution">
    <text evidence="8">The sequence shown here is derived from an EMBL/GenBank/DDBJ whole genome shotgun (WGS) entry which is preliminary data.</text>
</comment>
<evidence type="ECO:0000256" key="5">
    <source>
        <dbReference type="ARBA" id="ARBA00022801"/>
    </source>
</evidence>
<dbReference type="InterPro" id="IPR051346">
    <property type="entry name" value="OTU_Deubiquitinase"/>
</dbReference>